<name>A0A6G1BXN9_9ORYZ</name>
<organism evidence="2 3">
    <name type="scientific">Oryza meyeriana var. granulata</name>
    <dbReference type="NCBI Taxonomy" id="110450"/>
    <lineage>
        <taxon>Eukaryota</taxon>
        <taxon>Viridiplantae</taxon>
        <taxon>Streptophyta</taxon>
        <taxon>Embryophyta</taxon>
        <taxon>Tracheophyta</taxon>
        <taxon>Spermatophyta</taxon>
        <taxon>Magnoliopsida</taxon>
        <taxon>Liliopsida</taxon>
        <taxon>Poales</taxon>
        <taxon>Poaceae</taxon>
        <taxon>BOP clade</taxon>
        <taxon>Oryzoideae</taxon>
        <taxon>Oryzeae</taxon>
        <taxon>Oryzinae</taxon>
        <taxon>Oryza</taxon>
        <taxon>Oryza meyeriana</taxon>
    </lineage>
</organism>
<dbReference type="EMBL" id="SPHZ02000011">
    <property type="protein sequence ID" value="KAF0892642.1"/>
    <property type="molecule type" value="Genomic_DNA"/>
</dbReference>
<evidence type="ECO:0000256" key="1">
    <source>
        <dbReference type="SAM" id="MobiDB-lite"/>
    </source>
</evidence>
<comment type="caution">
    <text evidence="2">The sequence shown here is derived from an EMBL/GenBank/DDBJ whole genome shotgun (WGS) entry which is preliminary data.</text>
</comment>
<evidence type="ECO:0000313" key="3">
    <source>
        <dbReference type="Proteomes" id="UP000479710"/>
    </source>
</evidence>
<dbReference type="AlphaFoldDB" id="A0A6G1BXN9"/>
<dbReference type="Proteomes" id="UP000479710">
    <property type="component" value="Unassembled WGS sequence"/>
</dbReference>
<protein>
    <submittedName>
        <fullName evidence="2">Uncharacterized protein</fullName>
    </submittedName>
</protein>
<evidence type="ECO:0000313" key="2">
    <source>
        <dbReference type="EMBL" id="KAF0892642.1"/>
    </source>
</evidence>
<gene>
    <name evidence="2" type="ORF">E2562_017622</name>
</gene>
<feature type="region of interest" description="Disordered" evidence="1">
    <location>
        <begin position="48"/>
        <end position="69"/>
    </location>
</feature>
<keyword evidence="3" id="KW-1185">Reference proteome</keyword>
<proteinExistence type="predicted"/>
<accession>A0A6G1BXN9</accession>
<reference evidence="2 3" key="1">
    <citation type="submission" date="2019-11" db="EMBL/GenBank/DDBJ databases">
        <title>Whole genome sequence of Oryza granulata.</title>
        <authorList>
            <person name="Li W."/>
        </authorList>
    </citation>
    <scope>NUCLEOTIDE SEQUENCE [LARGE SCALE GENOMIC DNA]</scope>
    <source>
        <strain evidence="3">cv. Menghai</strain>
        <tissue evidence="2">Leaf</tissue>
    </source>
</reference>
<sequence length="69" mass="7661">MSLPRACMYAGGRKRPAPKGIVYAKPKYGYHPTQVPEEQEGMMSHDWEQFADPDTHPGSLPSPLIPVIP</sequence>